<evidence type="ECO:0000313" key="2">
    <source>
        <dbReference type="Proteomes" id="UP000016620"/>
    </source>
</evidence>
<reference evidence="1 2" key="1">
    <citation type="journal article" date="2013" name="BMC Genomics">
        <title>Comparative genomics of Campylobacter concisus isolates reveals genetic diversity and provides insights into disease association.</title>
        <authorList>
            <person name="Deshpande N.P."/>
            <person name="Kaakoush N.O."/>
            <person name="Wilkins M.R."/>
            <person name="Mitchell H.M."/>
        </authorList>
    </citation>
    <scope>NUCLEOTIDE SEQUENCE [LARGE SCALE GENOMIC DNA]</scope>
    <source>
        <strain evidence="1 2">UNSWCS</strain>
    </source>
</reference>
<name>U2F2H7_9BACT</name>
<sequence>MKSKFNSSFLPLKLNLQPNLLQHIQKVKTHFEVGTLLAY</sequence>
<dbReference type="Proteomes" id="UP000016620">
    <property type="component" value="Unassembled WGS sequence"/>
</dbReference>
<evidence type="ECO:0000313" key="1">
    <source>
        <dbReference type="EMBL" id="ERJ30696.1"/>
    </source>
</evidence>
<accession>U2F2H7</accession>
<gene>
    <name evidence="1" type="ORF">UNSWCS_1188</name>
</gene>
<protein>
    <submittedName>
        <fullName evidence="1">Uncharacterized protein</fullName>
    </submittedName>
</protein>
<comment type="caution">
    <text evidence="1">The sequence shown here is derived from an EMBL/GenBank/DDBJ whole genome shotgun (WGS) entry which is preliminary data.</text>
</comment>
<proteinExistence type="predicted"/>
<dbReference type="EMBL" id="ANNG01000004">
    <property type="protein sequence ID" value="ERJ30696.1"/>
    <property type="molecule type" value="Genomic_DNA"/>
</dbReference>
<organism evidence="1 2">
    <name type="scientific">Campylobacter concisus UNSWCS</name>
    <dbReference type="NCBI Taxonomy" id="1242968"/>
    <lineage>
        <taxon>Bacteria</taxon>
        <taxon>Pseudomonadati</taxon>
        <taxon>Campylobacterota</taxon>
        <taxon>Epsilonproteobacteria</taxon>
        <taxon>Campylobacterales</taxon>
        <taxon>Campylobacteraceae</taxon>
        <taxon>Campylobacter</taxon>
    </lineage>
</organism>
<dbReference type="AlphaFoldDB" id="U2F2H7"/>